<sequence length="161" mass="16734">MVSRIAVIGLILLSASACSRLPNVPTAYSSLPSMTAHDAALKEVASPAAPAVPAAALPAIGIPGTARVHEAEVPGQRVNPTDVLAASTRARLAWRTLHPAELTRPSFVVNRNAFAGVTETGAIEAGKPVAKIEARSYDREAMMTRLEKEGRSAAKPICSGC</sequence>
<keyword evidence="1" id="KW-0732">Signal</keyword>
<evidence type="ECO:0000313" key="2">
    <source>
        <dbReference type="EMBL" id="SDO19520.1"/>
    </source>
</evidence>
<name>A0A1H0HK79_9HYPH</name>
<dbReference type="AlphaFoldDB" id="A0A1H0HK79"/>
<proteinExistence type="predicted"/>
<gene>
    <name evidence="2" type="ORF">SAMN05216360_11652</name>
</gene>
<dbReference type="Proteomes" id="UP000198704">
    <property type="component" value="Unassembled WGS sequence"/>
</dbReference>
<dbReference type="EMBL" id="FNHS01000016">
    <property type="protein sequence ID" value="SDO19520.1"/>
    <property type="molecule type" value="Genomic_DNA"/>
</dbReference>
<feature type="signal peptide" evidence="1">
    <location>
        <begin position="1"/>
        <end position="19"/>
    </location>
</feature>
<evidence type="ECO:0000313" key="3">
    <source>
        <dbReference type="Proteomes" id="UP000198704"/>
    </source>
</evidence>
<dbReference type="PROSITE" id="PS51257">
    <property type="entry name" value="PROKAR_LIPOPROTEIN"/>
    <property type="match status" value="1"/>
</dbReference>
<accession>A0A1H0HK79</accession>
<keyword evidence="3" id="KW-1185">Reference proteome</keyword>
<feature type="chain" id="PRO_5011736260" evidence="1">
    <location>
        <begin position="20"/>
        <end position="161"/>
    </location>
</feature>
<evidence type="ECO:0000256" key="1">
    <source>
        <dbReference type="SAM" id="SignalP"/>
    </source>
</evidence>
<reference evidence="3" key="1">
    <citation type="submission" date="2016-10" db="EMBL/GenBank/DDBJ databases">
        <authorList>
            <person name="Varghese N."/>
            <person name="Submissions S."/>
        </authorList>
    </citation>
    <scope>NUCLEOTIDE SEQUENCE [LARGE SCALE GENOMIC DNA]</scope>
    <source>
        <strain evidence="3">BL47</strain>
    </source>
</reference>
<organism evidence="2 3">
    <name type="scientific">Methylobacterium phyllostachyos</name>
    <dbReference type="NCBI Taxonomy" id="582672"/>
    <lineage>
        <taxon>Bacteria</taxon>
        <taxon>Pseudomonadati</taxon>
        <taxon>Pseudomonadota</taxon>
        <taxon>Alphaproteobacteria</taxon>
        <taxon>Hyphomicrobiales</taxon>
        <taxon>Methylobacteriaceae</taxon>
        <taxon>Methylobacterium</taxon>
    </lineage>
</organism>
<protein>
    <submittedName>
        <fullName evidence="2">Uncharacterized protein</fullName>
    </submittedName>
</protein>